<proteinExistence type="inferred from homology"/>
<comment type="similarity">
    <text evidence="1">Belongs to the bacterial solute-binding protein 5 family.</text>
</comment>
<dbReference type="PANTHER" id="PTHR30290">
    <property type="entry name" value="PERIPLASMIC BINDING COMPONENT OF ABC TRANSPORTER"/>
    <property type="match status" value="1"/>
</dbReference>
<protein>
    <submittedName>
        <fullName evidence="5">ABC transporter substrate-binding protein</fullName>
    </submittedName>
</protein>
<evidence type="ECO:0000256" key="2">
    <source>
        <dbReference type="ARBA" id="ARBA00022729"/>
    </source>
</evidence>
<dbReference type="Proteomes" id="UP001303946">
    <property type="component" value="Chromosome"/>
</dbReference>
<reference evidence="5 6" key="1">
    <citation type="submission" date="2023-10" db="EMBL/GenBank/DDBJ databases">
        <title>Bacteria for the degradation of biodegradable plastic PBAT(Polybutylene adipate terephthalate).</title>
        <authorList>
            <person name="Weon H.-Y."/>
            <person name="Yeon J."/>
        </authorList>
    </citation>
    <scope>NUCLEOTIDE SEQUENCE [LARGE SCALE GENOMIC DNA]</scope>
    <source>
        <strain evidence="5 6">SBD 7-3</strain>
    </source>
</reference>
<dbReference type="RefSeq" id="WP_316700292.1">
    <property type="nucleotide sequence ID" value="NZ_CP136336.1"/>
</dbReference>
<dbReference type="SUPFAM" id="SSF53850">
    <property type="entry name" value="Periplasmic binding protein-like II"/>
    <property type="match status" value="1"/>
</dbReference>
<keyword evidence="6" id="KW-1185">Reference proteome</keyword>
<evidence type="ECO:0000259" key="4">
    <source>
        <dbReference type="Pfam" id="PF00496"/>
    </source>
</evidence>
<dbReference type="EMBL" id="CP136336">
    <property type="protein sequence ID" value="WOB07635.1"/>
    <property type="molecule type" value="Genomic_DNA"/>
</dbReference>
<dbReference type="CDD" id="cd00995">
    <property type="entry name" value="PBP2_NikA_DppA_OppA_like"/>
    <property type="match status" value="1"/>
</dbReference>
<gene>
    <name evidence="5" type="ORF">RXV79_22320</name>
</gene>
<evidence type="ECO:0000313" key="5">
    <source>
        <dbReference type="EMBL" id="WOB07635.1"/>
    </source>
</evidence>
<dbReference type="InterPro" id="IPR039424">
    <property type="entry name" value="SBP_5"/>
</dbReference>
<evidence type="ECO:0000256" key="1">
    <source>
        <dbReference type="ARBA" id="ARBA00005695"/>
    </source>
</evidence>
<keyword evidence="2 3" id="KW-0732">Signal</keyword>
<evidence type="ECO:0000313" key="6">
    <source>
        <dbReference type="Proteomes" id="UP001303946"/>
    </source>
</evidence>
<dbReference type="InterPro" id="IPR000914">
    <property type="entry name" value="SBP_5_dom"/>
</dbReference>
<name>A0ABZ0CX88_9BURK</name>
<feature type="domain" description="Solute-binding protein family 5" evidence="4">
    <location>
        <begin position="106"/>
        <end position="466"/>
    </location>
</feature>
<sequence length="571" mass="64625">MQLTTLARQLRAIASLAIAPAALSLVSQAALAQAEKPQYGGQLNIGNVYVTVSPLSSDHADWAWKHNQDTGLVYEQLFSADLTKSKRNGGKYTFSADAWLPPDALRGELAESWKMEQNPMRVVVKLRKGVMFPARPGVMEARELTAEDVVASYDRLNKSPKKIPGYFEHLTKVEANDKHTVTFHFKEYNAEWDYRFGWGYYSAIVPKEVVAAGAKDWKNLNGTGPFMFDSYTQSASLTFTKNPNYWDKEKIGGQEYKLPFVDKITYRYIKDEATFLTALRTGKIDMLEAVRWSAVEELKRSAPQIKWNKYLANGGNFIALRMDTKPLDDLRVRRALNMAVDKQAIIKGYFGGNGEMLNYPMHVNYTGYYEPLESMPPEIKELYTYNPAKAKQLLAEAGLPKGFSFKVQTSSSSVDADLLAMIASYLQKVGVTMEIETLDYGAYLSAMTTRKNAPGYFMFLGHTNPTTALRKSFVKGQMWNPSQFYDPTIEKMMAEVLAEPDERVRQVKVRQMTRIILAQAPAIFLPSPYVYTGWWPWVKNYGGELRAGAERPGPIHARIWVDQELKKKMGK</sequence>
<feature type="chain" id="PRO_5046723637" evidence="3">
    <location>
        <begin position="33"/>
        <end position="571"/>
    </location>
</feature>
<dbReference type="Gene3D" id="3.40.190.10">
    <property type="entry name" value="Periplasmic binding protein-like II"/>
    <property type="match status" value="1"/>
</dbReference>
<dbReference type="Pfam" id="PF00496">
    <property type="entry name" value="SBP_bac_5"/>
    <property type="match status" value="1"/>
</dbReference>
<evidence type="ECO:0000256" key="3">
    <source>
        <dbReference type="SAM" id="SignalP"/>
    </source>
</evidence>
<organism evidence="5 6">
    <name type="scientific">Piscinibacter gummiphilus</name>
    <dbReference type="NCBI Taxonomy" id="946333"/>
    <lineage>
        <taxon>Bacteria</taxon>
        <taxon>Pseudomonadati</taxon>
        <taxon>Pseudomonadota</taxon>
        <taxon>Betaproteobacteria</taxon>
        <taxon>Burkholderiales</taxon>
        <taxon>Sphaerotilaceae</taxon>
        <taxon>Piscinibacter</taxon>
    </lineage>
</organism>
<accession>A0ABZ0CX88</accession>
<dbReference type="Gene3D" id="3.10.105.10">
    <property type="entry name" value="Dipeptide-binding Protein, Domain 3"/>
    <property type="match status" value="1"/>
</dbReference>
<feature type="signal peptide" evidence="3">
    <location>
        <begin position="1"/>
        <end position="32"/>
    </location>
</feature>
<dbReference type="PANTHER" id="PTHR30290:SF38">
    <property type="entry name" value="D,D-DIPEPTIDE-BINDING PERIPLASMIC PROTEIN DDPA-RELATED"/>
    <property type="match status" value="1"/>
</dbReference>